<evidence type="ECO:0000313" key="3">
    <source>
        <dbReference type="Proteomes" id="UP000196368"/>
    </source>
</evidence>
<protein>
    <submittedName>
        <fullName evidence="2">Uncharacterized protein</fullName>
    </submittedName>
</protein>
<dbReference type="Proteomes" id="UP000196368">
    <property type="component" value="Unassembled WGS sequence"/>
</dbReference>
<keyword evidence="1" id="KW-0812">Transmembrane</keyword>
<evidence type="ECO:0000256" key="1">
    <source>
        <dbReference type="SAM" id="Phobius"/>
    </source>
</evidence>
<dbReference type="RefSeq" id="WP_087286845.1">
    <property type="nucleotide sequence ID" value="NZ_NFJD01000001.1"/>
</dbReference>
<reference evidence="3" key="1">
    <citation type="submission" date="2017-04" db="EMBL/GenBank/DDBJ databases">
        <title>Function of individual gut microbiota members based on whole genome sequencing of pure cultures obtained from chicken caecum.</title>
        <authorList>
            <person name="Medvecky M."/>
            <person name="Cejkova D."/>
            <person name="Polansky O."/>
            <person name="Karasova D."/>
            <person name="Kubasova T."/>
            <person name="Cizek A."/>
            <person name="Rychlik I."/>
        </authorList>
    </citation>
    <scope>NUCLEOTIDE SEQUENCE [LARGE SCALE GENOMIC DNA]</scope>
    <source>
        <strain evidence="3">An273</strain>
    </source>
</reference>
<sequence>MNTPKSKNRWSKTQIWTFVLAVLAVCGGAFYGGYYYRQAHQFKQAEQIMSSIRLEQEKQCAYHKHYTTNAKAFSRFFPKRGHKHFKYVFKPTGMEIHRKGRHGYVLKMPSYEDGRLCCDTPDSCRRLKGRFPFCADLKARADYVSGEECSPFPQRPLCKGPSVRRCGCQGKGIQLRMCDAETNTWGEWGKCSIADTCDCSAVSGMKPAAQTQVCNGCGAQSRDFRCNTQTGQWEAEAWSPCSRRPEECAPTSF</sequence>
<keyword evidence="1" id="KW-0472">Membrane</keyword>
<accession>A0A1Y4DKL6</accession>
<comment type="caution">
    <text evidence="2">The sequence shown here is derived from an EMBL/GenBank/DDBJ whole genome shotgun (WGS) entry which is preliminary data.</text>
</comment>
<proteinExistence type="predicted"/>
<feature type="transmembrane region" description="Helical" evidence="1">
    <location>
        <begin position="15"/>
        <end position="36"/>
    </location>
</feature>
<dbReference type="AlphaFoldDB" id="A0A1Y4DKL6"/>
<name>A0A1Y4DKL6_9BACT</name>
<keyword evidence="1" id="KW-1133">Transmembrane helix</keyword>
<evidence type="ECO:0000313" key="2">
    <source>
        <dbReference type="EMBL" id="OUO57468.1"/>
    </source>
</evidence>
<gene>
    <name evidence="2" type="ORF">B5F75_01465</name>
</gene>
<dbReference type="EMBL" id="NFJD01000001">
    <property type="protein sequence ID" value="OUO57468.1"/>
    <property type="molecule type" value="Genomic_DNA"/>
</dbReference>
<keyword evidence="3" id="KW-1185">Reference proteome</keyword>
<organism evidence="2 3">
    <name type="scientific">Candidatus Avelusimicrobium gallicola</name>
    <dbReference type="NCBI Taxonomy" id="2562704"/>
    <lineage>
        <taxon>Bacteria</taxon>
        <taxon>Pseudomonadati</taxon>
        <taxon>Elusimicrobiota</taxon>
        <taxon>Elusimicrobia</taxon>
        <taxon>Elusimicrobiales</taxon>
        <taxon>Elusimicrobiaceae</taxon>
        <taxon>Candidatus Avelusimicrobium</taxon>
    </lineage>
</organism>